<dbReference type="InterPro" id="IPR029064">
    <property type="entry name" value="Ribosomal_eL30-like_sf"/>
</dbReference>
<dbReference type="EMBL" id="JAIWYP010000008">
    <property type="protein sequence ID" value="KAH3782728.1"/>
    <property type="molecule type" value="Genomic_DNA"/>
</dbReference>
<name>A0A9D4ENW3_DREPO</name>
<dbReference type="PANTHER" id="PTHR10411:SF8">
    <property type="entry name" value="FI09246P"/>
    <property type="match status" value="1"/>
</dbReference>
<dbReference type="GO" id="GO:0051726">
    <property type="term" value="P:regulation of cell cycle"/>
    <property type="evidence" value="ECO:0007669"/>
    <property type="project" value="InterPro"/>
</dbReference>
<dbReference type="Gene3D" id="3.30.1330.30">
    <property type="match status" value="1"/>
</dbReference>
<dbReference type="OrthoDB" id="5976967at2759"/>
<dbReference type="GO" id="GO:0005737">
    <property type="term" value="C:cytoplasm"/>
    <property type="evidence" value="ECO:0007669"/>
    <property type="project" value="TreeGrafter"/>
</dbReference>
<dbReference type="GO" id="GO:0005634">
    <property type="term" value="C:nucleus"/>
    <property type="evidence" value="ECO:0007669"/>
    <property type="project" value="InterPro"/>
</dbReference>
<evidence type="ECO:0008006" key="3">
    <source>
        <dbReference type="Google" id="ProtNLM"/>
    </source>
</evidence>
<sequence>MTYTENQQHMEQANTKVTTIGKAVKMSLMQAMEQDRIISGIFRCVDILERDADSVMVCILPVGKGKDASLRIQHTLIEAFCRENDVRCLKVDCPTKISTIFTSAASKDQKDRAQSADFSCLLVMHARSPSNDDQFVSDYCENFMLGGIVPHGCVEIPI</sequence>
<dbReference type="Proteomes" id="UP000828390">
    <property type="component" value="Unassembled WGS sequence"/>
</dbReference>
<dbReference type="PANTHER" id="PTHR10411">
    <property type="entry name" value="GROWTH ARREST AND DNA DAMAGE-INDUCIBLE PROTEIN GADD45"/>
    <property type="match status" value="1"/>
</dbReference>
<evidence type="ECO:0000313" key="1">
    <source>
        <dbReference type="EMBL" id="KAH3782728.1"/>
    </source>
</evidence>
<evidence type="ECO:0000313" key="2">
    <source>
        <dbReference type="Proteomes" id="UP000828390"/>
    </source>
</evidence>
<proteinExistence type="predicted"/>
<dbReference type="AlphaFoldDB" id="A0A9D4ENW3"/>
<comment type="caution">
    <text evidence="1">The sequence shown here is derived from an EMBL/GenBank/DDBJ whole genome shotgun (WGS) entry which is preliminary data.</text>
</comment>
<keyword evidence="2" id="KW-1185">Reference proteome</keyword>
<dbReference type="InterPro" id="IPR024824">
    <property type="entry name" value="GADD45"/>
</dbReference>
<accession>A0A9D4ENW3</accession>
<reference evidence="1" key="1">
    <citation type="journal article" date="2019" name="bioRxiv">
        <title>The Genome of the Zebra Mussel, Dreissena polymorpha: A Resource for Invasive Species Research.</title>
        <authorList>
            <person name="McCartney M.A."/>
            <person name="Auch B."/>
            <person name="Kono T."/>
            <person name="Mallez S."/>
            <person name="Zhang Y."/>
            <person name="Obille A."/>
            <person name="Becker A."/>
            <person name="Abrahante J.E."/>
            <person name="Garbe J."/>
            <person name="Badalamenti J.P."/>
            <person name="Herman A."/>
            <person name="Mangelson H."/>
            <person name="Liachko I."/>
            <person name="Sullivan S."/>
            <person name="Sone E.D."/>
            <person name="Koren S."/>
            <person name="Silverstein K.A.T."/>
            <person name="Beckman K.B."/>
            <person name="Gohl D.M."/>
        </authorList>
    </citation>
    <scope>NUCLEOTIDE SEQUENCE</scope>
    <source>
        <strain evidence="1">Duluth1</strain>
        <tissue evidence="1">Whole animal</tissue>
    </source>
</reference>
<gene>
    <name evidence="1" type="ORF">DPMN_160647</name>
</gene>
<organism evidence="1 2">
    <name type="scientific">Dreissena polymorpha</name>
    <name type="common">Zebra mussel</name>
    <name type="synonym">Mytilus polymorpha</name>
    <dbReference type="NCBI Taxonomy" id="45954"/>
    <lineage>
        <taxon>Eukaryota</taxon>
        <taxon>Metazoa</taxon>
        <taxon>Spiralia</taxon>
        <taxon>Lophotrochozoa</taxon>
        <taxon>Mollusca</taxon>
        <taxon>Bivalvia</taxon>
        <taxon>Autobranchia</taxon>
        <taxon>Heteroconchia</taxon>
        <taxon>Euheterodonta</taxon>
        <taxon>Imparidentia</taxon>
        <taxon>Neoheterodontei</taxon>
        <taxon>Myida</taxon>
        <taxon>Dreissenoidea</taxon>
        <taxon>Dreissenidae</taxon>
        <taxon>Dreissena</taxon>
    </lineage>
</organism>
<protein>
    <recommendedName>
        <fullName evidence="3">Ribosomal protein L7Ae/L30e/S12e/Gadd45 domain-containing protein</fullName>
    </recommendedName>
</protein>
<reference evidence="1" key="2">
    <citation type="submission" date="2020-11" db="EMBL/GenBank/DDBJ databases">
        <authorList>
            <person name="McCartney M.A."/>
            <person name="Auch B."/>
            <person name="Kono T."/>
            <person name="Mallez S."/>
            <person name="Becker A."/>
            <person name="Gohl D.M."/>
            <person name="Silverstein K.A.T."/>
            <person name="Koren S."/>
            <person name="Bechman K.B."/>
            <person name="Herman A."/>
            <person name="Abrahante J.E."/>
            <person name="Garbe J."/>
        </authorList>
    </citation>
    <scope>NUCLEOTIDE SEQUENCE</scope>
    <source>
        <strain evidence="1">Duluth1</strain>
        <tissue evidence="1">Whole animal</tissue>
    </source>
</reference>